<feature type="compositionally biased region" description="Low complexity" evidence="2">
    <location>
        <begin position="678"/>
        <end position="690"/>
    </location>
</feature>
<reference evidence="3 4" key="1">
    <citation type="submission" date="2017-11" db="EMBL/GenBank/DDBJ databases">
        <title>De novo assembly and phasing of dikaryotic genomes from two isolates of Puccinia coronata f. sp. avenae, the causal agent of oat crown rust.</title>
        <authorList>
            <person name="Miller M.E."/>
            <person name="Zhang Y."/>
            <person name="Omidvar V."/>
            <person name="Sperschneider J."/>
            <person name="Schwessinger B."/>
            <person name="Raley C."/>
            <person name="Palmer J.M."/>
            <person name="Garnica D."/>
            <person name="Upadhyaya N."/>
            <person name="Rathjen J."/>
            <person name="Taylor J.M."/>
            <person name="Park R.F."/>
            <person name="Dodds P.N."/>
            <person name="Hirsch C.D."/>
            <person name="Kianian S.F."/>
            <person name="Figueroa M."/>
        </authorList>
    </citation>
    <scope>NUCLEOTIDE SEQUENCE [LARGE SCALE GENOMIC DNA]</scope>
    <source>
        <strain evidence="3">12NC29</strain>
    </source>
</reference>
<feature type="compositionally biased region" description="Acidic residues" evidence="2">
    <location>
        <begin position="942"/>
        <end position="953"/>
    </location>
</feature>
<feature type="compositionally biased region" description="Basic and acidic residues" evidence="2">
    <location>
        <begin position="1074"/>
        <end position="1092"/>
    </location>
</feature>
<feature type="compositionally biased region" description="Polar residues" evidence="2">
    <location>
        <begin position="58"/>
        <end position="70"/>
    </location>
</feature>
<feature type="compositionally biased region" description="Basic and acidic residues" evidence="2">
    <location>
        <begin position="1033"/>
        <end position="1049"/>
    </location>
</feature>
<feature type="compositionally biased region" description="Basic and acidic residues" evidence="2">
    <location>
        <begin position="636"/>
        <end position="653"/>
    </location>
</feature>
<feature type="compositionally biased region" description="Acidic residues" evidence="2">
    <location>
        <begin position="880"/>
        <end position="894"/>
    </location>
</feature>
<organism evidence="3 4">
    <name type="scientific">Puccinia coronata f. sp. avenae</name>
    <dbReference type="NCBI Taxonomy" id="200324"/>
    <lineage>
        <taxon>Eukaryota</taxon>
        <taxon>Fungi</taxon>
        <taxon>Dikarya</taxon>
        <taxon>Basidiomycota</taxon>
        <taxon>Pucciniomycotina</taxon>
        <taxon>Pucciniomycetes</taxon>
        <taxon>Pucciniales</taxon>
        <taxon>Pucciniaceae</taxon>
        <taxon>Puccinia</taxon>
    </lineage>
</organism>
<keyword evidence="4" id="KW-1185">Reference proteome</keyword>
<feature type="compositionally biased region" description="Polar residues" evidence="2">
    <location>
        <begin position="775"/>
        <end position="784"/>
    </location>
</feature>
<dbReference type="AlphaFoldDB" id="A0A2N5VK81"/>
<feature type="region of interest" description="Disordered" evidence="2">
    <location>
        <begin position="610"/>
        <end position="653"/>
    </location>
</feature>
<feature type="compositionally biased region" description="Polar residues" evidence="2">
    <location>
        <begin position="277"/>
        <end position="288"/>
    </location>
</feature>
<feature type="compositionally biased region" description="Polar residues" evidence="2">
    <location>
        <begin position="296"/>
        <end position="314"/>
    </location>
</feature>
<dbReference type="EMBL" id="PGCJ01000090">
    <property type="protein sequence ID" value="PLW50404.1"/>
    <property type="molecule type" value="Genomic_DNA"/>
</dbReference>
<evidence type="ECO:0000313" key="4">
    <source>
        <dbReference type="Proteomes" id="UP000235388"/>
    </source>
</evidence>
<evidence type="ECO:0000313" key="3">
    <source>
        <dbReference type="EMBL" id="PLW50404.1"/>
    </source>
</evidence>
<feature type="coiled-coil region" evidence="1">
    <location>
        <begin position="478"/>
        <end position="569"/>
    </location>
</feature>
<feature type="compositionally biased region" description="Basic residues" evidence="2">
    <location>
        <begin position="1110"/>
        <end position="1120"/>
    </location>
</feature>
<feature type="region of interest" description="Disordered" evidence="2">
    <location>
        <begin position="673"/>
        <end position="1190"/>
    </location>
</feature>
<proteinExistence type="predicted"/>
<accession>A0A2N5VK81</accession>
<feature type="compositionally biased region" description="Low complexity" evidence="2">
    <location>
        <begin position="194"/>
        <end position="205"/>
    </location>
</feature>
<feature type="coiled-coil region" evidence="1">
    <location>
        <begin position="339"/>
        <end position="375"/>
    </location>
</feature>
<feature type="compositionally biased region" description="Low complexity" evidence="2">
    <location>
        <begin position="1008"/>
        <end position="1019"/>
    </location>
</feature>
<name>A0A2N5VK81_9BASI</name>
<feature type="compositionally biased region" description="Polar residues" evidence="2">
    <location>
        <begin position="736"/>
        <end position="749"/>
    </location>
</feature>
<feature type="compositionally biased region" description="Basic residues" evidence="2">
    <location>
        <begin position="252"/>
        <end position="261"/>
    </location>
</feature>
<feature type="compositionally biased region" description="Polar residues" evidence="2">
    <location>
        <begin position="1238"/>
        <end position="1248"/>
    </location>
</feature>
<evidence type="ECO:0000256" key="2">
    <source>
        <dbReference type="SAM" id="MobiDB-lite"/>
    </source>
</evidence>
<feature type="compositionally biased region" description="Low complexity" evidence="2">
    <location>
        <begin position="16"/>
        <end position="28"/>
    </location>
</feature>
<gene>
    <name evidence="3" type="ORF">PCANC_07614</name>
</gene>
<feature type="region of interest" description="Disordered" evidence="2">
    <location>
        <begin position="228"/>
        <end position="314"/>
    </location>
</feature>
<feature type="compositionally biased region" description="Basic residues" evidence="2">
    <location>
        <begin position="862"/>
        <end position="871"/>
    </location>
</feature>
<evidence type="ECO:0000256" key="1">
    <source>
        <dbReference type="SAM" id="Coils"/>
    </source>
</evidence>
<feature type="compositionally biased region" description="Basic residues" evidence="2">
    <location>
        <begin position="718"/>
        <end position="728"/>
    </location>
</feature>
<feature type="region of interest" description="Disordered" evidence="2">
    <location>
        <begin position="182"/>
        <end position="209"/>
    </location>
</feature>
<comment type="caution">
    <text evidence="3">The sequence shown here is derived from an EMBL/GenBank/DDBJ whole genome shotgun (WGS) entry which is preliminary data.</text>
</comment>
<feature type="region of interest" description="Disordered" evidence="2">
    <location>
        <begin position="1"/>
        <end position="70"/>
    </location>
</feature>
<protein>
    <submittedName>
        <fullName evidence="3">Uncharacterized protein</fullName>
    </submittedName>
</protein>
<feature type="compositionally biased region" description="Basic residues" evidence="2">
    <location>
        <begin position="818"/>
        <end position="828"/>
    </location>
</feature>
<dbReference type="OrthoDB" id="10388843at2759"/>
<feature type="compositionally biased region" description="Acidic residues" evidence="2">
    <location>
        <begin position="787"/>
        <end position="809"/>
    </location>
</feature>
<feature type="compositionally biased region" description="Low complexity" evidence="2">
    <location>
        <begin position="228"/>
        <end position="240"/>
    </location>
</feature>
<dbReference type="Proteomes" id="UP000235388">
    <property type="component" value="Unassembled WGS sequence"/>
</dbReference>
<sequence length="1268" mass="141095">MGLIRTPPNKNQHSPQKQQQQQQQQEQEQQQHELELEQQIDPFKRKPKLIRSPPPSQQRPNNTLTQIQNSTHTIISSEPRNEHAQSNEIRADQQDLELAPTSQREVLTPLPQQAELTPPTQQVVEPPTLTNQQVVEQPSLTNQQVEQPIITNQQVAEQPALTNQLDLLLDNETHHRATKTLKHSAAISKPSPPINNITPNIAPSSHQQNSIKISSTLTNTKTFFTLPIPTSTAPPAITLPQPIKSQTIPKPQSHKPTHHKERTQDQPTKHRSRPRTSHNSSQPTNQQVPPKPTEPIMTSRSDTIQHPASSLHAFTSRKSLATDYDTSRESNTINLTSNVQIMTHRIEELEDLVKILETEKLINELTRELEEHQRAWDHEWDGSREKELNQTKLEKHVQSMQSSLEDREFQLALNSLKLRNMENQVSIKEYQTQELVKWMNEYQRQNQSREQVLSSELERVRTTNTEWAQIGQNFESLIEIERREKEELQGRFEMELRQNQIEPNFEINTLKYQLIKAENRAEQLEEQLTETAQQSNTIQTQLIAQSALKDKLSRELELADCRIKSLSGQISDLTHSLSQLHKGEESNQRTLLQDLVAARTALAEKEHEIMNLSARLPGPTDVQAQSGPKRGRKKVGSKEQQSDEDRDPTVDDPVRLITSSSWVSIGAVAKKVSRAQLAKSTAASTTGSTTHDTEMGSLSKKGPTEDSSLRQVDTNHQLPKKRNPKGSRSKPPAAGSTETGQRSDASVPQNDAPVIPPAVLKPPPKKKKSKQLAQDISSKENVQQIEEGIDGNDDPGIEPEGEVEPDVELPEQPTNNTRAKKKGAKGKAKQTIPEQEEAPPLEADVHNESNEQAMVEQPAKSRPVRGKKAKKTVQVIVNDNNEDDDHVADNDDVNDERATVMTQQGPKKAVGARARVPRVRRKAGAVERAGEEDSDLIVTTNEENEDDGDDYGDPEIQAIAEQNDDDDDDSDHNGAPLVEQENQEPVPQKETGKAKKASGPTKRKGRQAAAAVPPTTHSPTPSPSPVSKKRKTKSGEGEGGKRVPAKESTRAPPKKATKKSQPPADESPDEDKGDAEPRKMSLDDDAEDQHQQEEEDVGAATSRKADEKSKRGKAPSKRGRAGAGKEPPQSHQGHEGAQDEDHDNASPPPTAPDHTARKGKKRKSASTSNTKLVAHPNLGREAEAEADDAAAVEETLNKKKRKIFHSKKPTLTWTTHQDDENNMLGLPPELSPVKKRSNLSSRLSTANNHPLIKRSKSSNILPLSLMKP</sequence>
<keyword evidence="1" id="KW-0175">Coiled coil</keyword>
<feature type="region of interest" description="Disordered" evidence="2">
    <location>
        <begin position="1213"/>
        <end position="1268"/>
    </location>
</feature>